<feature type="repeat" description="TPR" evidence="1">
    <location>
        <begin position="138"/>
        <end position="171"/>
    </location>
</feature>
<dbReference type="STRING" id="883113.HMPREF9708_01041"/>
<dbReference type="OrthoDB" id="6399948at2"/>
<proteinExistence type="predicted"/>
<dbReference type="InterPro" id="IPR019734">
    <property type="entry name" value="TPR_rpt"/>
</dbReference>
<protein>
    <submittedName>
        <fullName evidence="3">Uncharacterized protein</fullName>
    </submittedName>
</protein>
<sequence length="408" mass="46966">MMGMNTEDIFLRLENFKATHRDDYDSEEEMVQAFIEQYNTSLEEGESAFMSDDRIEAMEWYQDAAMTDDPDQALIKLKKALELDPTNLDIKLAIYLEEEEDDQTYISLLEADLEAYYRNHRRELAESGYFDIDNRPYFRCLAHVAGYYKKELRYDKAINYFKQLLKLDDRDPLGVRYGLMGAYVNSFDFRKARAHYKKYDRDHQDIQLMAMMIVAMWLEGDEAFAAKLIKKVVELSPASRLFFEEEFYDIDCVFDYTLEESYSLNSPEAFAVGLMEVSTLLQQSQLMYRFIKDTVEQADPQEKKSAKSGQTSQKALAEDDQAVSATKPDASDKKAKSKAKKSKDKPAPAEANSEVFQGIAPQYVHLLQEAGYQDIEDFKDLSQEDILAIDGVGPSTLEKLKANGVQFK</sequence>
<dbReference type="PATRIC" id="fig|883113.3.peg.1038"/>
<dbReference type="EMBL" id="AGEG01000013">
    <property type="protein sequence ID" value="EHR36815.1"/>
    <property type="molecule type" value="Genomic_DNA"/>
</dbReference>
<reference evidence="3 4" key="1">
    <citation type="submission" date="2012-01" db="EMBL/GenBank/DDBJ databases">
        <title>The Genome Sequence of Facklamia languida CCUG 37842.</title>
        <authorList>
            <consortium name="The Broad Institute Genome Sequencing Platform"/>
            <person name="Earl A."/>
            <person name="Ward D."/>
            <person name="Feldgarden M."/>
            <person name="Gevers D."/>
            <person name="Huys G."/>
            <person name="Young S.K."/>
            <person name="Zeng Q."/>
            <person name="Gargeya S."/>
            <person name="Fitzgerald M."/>
            <person name="Haas B."/>
            <person name="Abouelleil A."/>
            <person name="Alvarado L."/>
            <person name="Arachchi H.M."/>
            <person name="Berlin A."/>
            <person name="Chapman S.B."/>
            <person name="Gearin G."/>
            <person name="Goldberg J."/>
            <person name="Griggs A."/>
            <person name="Gujja S."/>
            <person name="Hansen M."/>
            <person name="Heiman D."/>
            <person name="Howarth C."/>
            <person name="Larimer J."/>
            <person name="Lui A."/>
            <person name="MacDonald P.J.P."/>
            <person name="McCowen C."/>
            <person name="Montmayeur A."/>
            <person name="Murphy C."/>
            <person name="Neiman D."/>
            <person name="Pearson M."/>
            <person name="Priest M."/>
            <person name="Roberts A."/>
            <person name="Saif S."/>
            <person name="Shea T."/>
            <person name="Sisk P."/>
            <person name="Stolte C."/>
            <person name="Sykes S."/>
            <person name="Wortman J."/>
            <person name="Nusbaum C."/>
            <person name="Birren B."/>
        </authorList>
    </citation>
    <scope>NUCLEOTIDE SEQUENCE [LARGE SCALE GENOMIC DNA]</scope>
    <source>
        <strain evidence="3 4">CCUG 37842</strain>
    </source>
</reference>
<dbReference type="GO" id="GO:0000166">
    <property type="term" value="F:nucleotide binding"/>
    <property type="evidence" value="ECO:0007669"/>
    <property type="project" value="InterPro"/>
</dbReference>
<dbReference type="SUPFAM" id="SSF81901">
    <property type="entry name" value="HCP-like"/>
    <property type="match status" value="1"/>
</dbReference>
<dbReference type="SUPFAM" id="SSF47794">
    <property type="entry name" value="Rad51 N-terminal domain-like"/>
    <property type="match status" value="1"/>
</dbReference>
<dbReference type="AlphaFoldDB" id="H3NJK2"/>
<dbReference type="Proteomes" id="UP000006190">
    <property type="component" value="Unassembled WGS sequence"/>
</dbReference>
<comment type="caution">
    <text evidence="3">The sequence shown here is derived from an EMBL/GenBank/DDBJ whole genome shotgun (WGS) entry which is preliminary data.</text>
</comment>
<dbReference type="InterPro" id="IPR011990">
    <property type="entry name" value="TPR-like_helical_dom_sf"/>
</dbReference>
<feature type="region of interest" description="Disordered" evidence="2">
    <location>
        <begin position="299"/>
        <end position="354"/>
    </location>
</feature>
<gene>
    <name evidence="3" type="ORF">HMPREF9708_01041</name>
</gene>
<evidence type="ECO:0000313" key="3">
    <source>
        <dbReference type="EMBL" id="EHR36815.1"/>
    </source>
</evidence>
<evidence type="ECO:0000256" key="1">
    <source>
        <dbReference type="PROSITE-ProRule" id="PRU00339"/>
    </source>
</evidence>
<evidence type="ECO:0000256" key="2">
    <source>
        <dbReference type="SAM" id="MobiDB-lite"/>
    </source>
</evidence>
<dbReference type="InterPro" id="IPR010995">
    <property type="entry name" value="DNA_repair_Rad51/TF_NusA_a-hlx"/>
</dbReference>
<organism evidence="3 4">
    <name type="scientific">Facklamia languida CCUG 37842</name>
    <dbReference type="NCBI Taxonomy" id="883113"/>
    <lineage>
        <taxon>Bacteria</taxon>
        <taxon>Bacillati</taxon>
        <taxon>Bacillota</taxon>
        <taxon>Bacilli</taxon>
        <taxon>Lactobacillales</taxon>
        <taxon>Aerococcaceae</taxon>
        <taxon>Facklamia</taxon>
    </lineage>
</organism>
<dbReference type="PROSITE" id="PS50005">
    <property type="entry name" value="TPR"/>
    <property type="match status" value="1"/>
</dbReference>
<dbReference type="Gene3D" id="1.10.150.20">
    <property type="entry name" value="5' to 3' exonuclease, C-terminal subdomain"/>
    <property type="match status" value="1"/>
</dbReference>
<keyword evidence="4" id="KW-1185">Reference proteome</keyword>
<evidence type="ECO:0000313" key="4">
    <source>
        <dbReference type="Proteomes" id="UP000006190"/>
    </source>
</evidence>
<dbReference type="eggNOG" id="COG0457">
    <property type="taxonomic scope" value="Bacteria"/>
</dbReference>
<keyword evidence="1" id="KW-0802">TPR repeat</keyword>
<accession>H3NJK2</accession>
<dbReference type="HOGENOM" id="CLU_061331_0_0_9"/>
<name>H3NJK2_9LACT</name>
<dbReference type="Gene3D" id="1.25.40.10">
    <property type="entry name" value="Tetratricopeptide repeat domain"/>
    <property type="match status" value="1"/>
</dbReference>
<dbReference type="RefSeq" id="WP_006309208.1">
    <property type="nucleotide sequence ID" value="NZ_JH601133.1"/>
</dbReference>